<organism evidence="2 3">
    <name type="scientific">Azospirillum thermophilum</name>
    <dbReference type="NCBI Taxonomy" id="2202148"/>
    <lineage>
        <taxon>Bacteria</taxon>
        <taxon>Pseudomonadati</taxon>
        <taxon>Pseudomonadota</taxon>
        <taxon>Alphaproteobacteria</taxon>
        <taxon>Rhodospirillales</taxon>
        <taxon>Azospirillaceae</taxon>
        <taxon>Azospirillum</taxon>
    </lineage>
</organism>
<feature type="domain" description="N-acetyltransferase" evidence="1">
    <location>
        <begin position="1"/>
        <end position="164"/>
    </location>
</feature>
<evidence type="ECO:0000313" key="2">
    <source>
        <dbReference type="EMBL" id="AWK85585.1"/>
    </source>
</evidence>
<dbReference type="Gene3D" id="3.40.630.30">
    <property type="match status" value="1"/>
</dbReference>
<evidence type="ECO:0000259" key="1">
    <source>
        <dbReference type="PROSITE" id="PS51186"/>
    </source>
</evidence>
<dbReference type="OrthoDB" id="5459937at2"/>
<dbReference type="CDD" id="cd04301">
    <property type="entry name" value="NAT_SF"/>
    <property type="match status" value="1"/>
</dbReference>
<dbReference type="Pfam" id="PF00583">
    <property type="entry name" value="Acetyltransf_1"/>
    <property type="match status" value="1"/>
</dbReference>
<dbReference type="AlphaFoldDB" id="A0A2S2CM44"/>
<dbReference type="PANTHER" id="PTHR43072:SF8">
    <property type="entry name" value="ACYLTRANSFERASE FABY-RELATED"/>
    <property type="match status" value="1"/>
</dbReference>
<proteinExistence type="predicted"/>
<keyword evidence="2" id="KW-0808">Transferase</keyword>
<protein>
    <submittedName>
        <fullName evidence="2">GNAT family N-acetyltransferase</fullName>
    </submittedName>
</protein>
<accession>A0A2S2CM44</accession>
<gene>
    <name evidence="2" type="ORF">DEW08_04870</name>
</gene>
<dbReference type="InterPro" id="IPR000182">
    <property type="entry name" value="GNAT_dom"/>
</dbReference>
<dbReference type="GO" id="GO:0016747">
    <property type="term" value="F:acyltransferase activity, transferring groups other than amino-acyl groups"/>
    <property type="evidence" value="ECO:0007669"/>
    <property type="project" value="InterPro"/>
</dbReference>
<keyword evidence="3" id="KW-1185">Reference proteome</keyword>
<dbReference type="KEGG" id="azz:DEW08_04870"/>
<dbReference type="RefSeq" id="WP_109324918.1">
    <property type="nucleotide sequence ID" value="NZ_CP029352.1"/>
</dbReference>
<evidence type="ECO:0000313" key="3">
    <source>
        <dbReference type="Proteomes" id="UP000245629"/>
    </source>
</evidence>
<sequence length="173" mass="18801">MLVRDSRPEDMEAARAIYAHHVLTGLASFEETPPDRAELVRRREDVLARGLPYLVAELDGRVVGFAYAGPYRLRSAYRFAVEDSIYVDPALVGQGVGRALLTALIDRTTAAGFRQMIAVIGDSANSGSIALHGRCGFRQVGVLQAVGFKFGRWVDSILMQRPLGDGDASLPPD</sequence>
<dbReference type="SUPFAM" id="SSF55729">
    <property type="entry name" value="Acyl-CoA N-acyltransferases (Nat)"/>
    <property type="match status" value="1"/>
</dbReference>
<dbReference type="PROSITE" id="PS51186">
    <property type="entry name" value="GNAT"/>
    <property type="match status" value="1"/>
</dbReference>
<name>A0A2S2CM44_9PROT</name>
<dbReference type="Proteomes" id="UP000245629">
    <property type="component" value="Chromosome 1"/>
</dbReference>
<reference evidence="3" key="1">
    <citation type="submission" date="2018-05" db="EMBL/GenBank/DDBJ databases">
        <title>Azospirillum thermophila sp. nov., a novel isolated from hot spring.</title>
        <authorList>
            <person name="Zhao Z."/>
        </authorList>
    </citation>
    <scope>NUCLEOTIDE SEQUENCE [LARGE SCALE GENOMIC DNA]</scope>
    <source>
        <strain evidence="3">CFH 70021</strain>
    </source>
</reference>
<dbReference type="PANTHER" id="PTHR43072">
    <property type="entry name" value="N-ACETYLTRANSFERASE"/>
    <property type="match status" value="1"/>
</dbReference>
<dbReference type="EMBL" id="CP029352">
    <property type="protein sequence ID" value="AWK85585.1"/>
    <property type="molecule type" value="Genomic_DNA"/>
</dbReference>
<dbReference type="InterPro" id="IPR016181">
    <property type="entry name" value="Acyl_CoA_acyltransferase"/>
</dbReference>